<gene>
    <name evidence="7" type="ORF">QQF64_027783</name>
</gene>
<evidence type="ECO:0000259" key="5">
    <source>
        <dbReference type="PROSITE" id="PS50128"/>
    </source>
</evidence>
<sequence>MGESDVQMESTEQMQEPHASSSDKIDLSLDDIIKLNKKEQKANRAAYRAKTKRADNRNNVLKKLNQVPQQQRGFRRGAQQYQGPGRLRGLRRQRGSMRGMMSRRGSLNIAAAAETTGEPFDQTTFTSRGTFRGRGRGRGRGGGLSRGALLARGQRGGRPFLLDRGFSTTKRAEKLQKYQTIRSPRTAPSGSTLTVSLPNATSAPVAVKTSSQARRGGAVLRGRSSRGAGTSSPRGIPLQFNYKATTNQTAVFLNDRFTDLRIRGQGRGRGRGRGRGAVGGGGGRGNIVGGGQGRGQGNIGGGRGRGRGNIMGDGRGRGRGGVVISKWRINNKRTVSFLQRKSCSCILLSSVQIKRSYGLSAKMSFELKVDMADKKGKSVSVKRTLTKREQEEIKKKEEEKAAEVFEEFIASFDTNEKSGVKTFVRGGIVNATKEEEAAEVKKSKLYRPASKFSSSPQNASPVQHADIKKTASKKKAEEKKKSNLELFKEELKQIQEEREERYKRKKGDSGGVYPDLDIPLTRRSIFDDDPAVPNTTNLYIGCINPKMTEEMLCKEFGKYGPLASVKIMWPRTEEERTRVTNRGFVAFMTRKDAERALAALDGKTIMGFEMKLGWGKAVRIPPQPLYTPIGVLKTTAPPPPSGLPFNAQPRDRFRNDFTKPRSRSQEDFYKTLSEAVVTVVIPPERNLLGLIHRMIEFVVREGPMFEAIIMSREKNNPDFRFLFDNKSQEHVYYRWKLYSILQGENPNKWRTSPFRMFRGGSLWKPPLLNPYLHGDEEPEETSFPSQEEEPKKGHLKAEHRERLEALLRGLTPRKDEVGDAMLFCLERAEAAEEVVSCITESLSIAHTPLQKKIARLYLISDILYNSCAKVANASYYRKFFETKLPQIFGDISEAYRNIQARLQAEQFKQRVMGCFRAWEDWAVYPDSFLIQLQNIFLGLIKPGEEVIERAEPKSPDLDGVPLDGISLERGEIDGTPLDDLDGSPMNWDPSSIDGVPVDDIDGVPLGNSIDDIDGVPFDEGSDKALPTVALSKWEKVEDSESSAKNDSDTEVNSSGLKENDGDSDMSSDEADSPSRYEGAEFKSSLKNFELSESKRTRLRELEVKVMNFQDELESGKRQRKSSMTLQQQVQHYRNRLLQKEFDKDDQEKRDKYSQKQKDRSKKDERRDKGEDRSKTRDKEKSRKSEDRERSRGRSRDKDERRERTRSRSPRKSKRSRSPSPQHKSWRSSSRSPHRSHKKTKKSKH</sequence>
<dbReference type="SUPFAM" id="SSF109905">
    <property type="entry name" value="Surp module (SWAP domain)"/>
    <property type="match status" value="1"/>
</dbReference>
<feature type="compositionally biased region" description="Acidic residues" evidence="3">
    <location>
        <begin position="1061"/>
        <end position="1071"/>
    </location>
</feature>
<feature type="region of interest" description="Disordered" evidence="3">
    <location>
        <begin position="970"/>
        <end position="1006"/>
    </location>
</feature>
<feature type="compositionally biased region" description="Basic and acidic residues" evidence="3">
    <location>
        <begin position="1137"/>
        <end position="1202"/>
    </location>
</feature>
<dbReference type="InterPro" id="IPR006569">
    <property type="entry name" value="CID_dom"/>
</dbReference>
<accession>A0ABR3NDF4</accession>
<dbReference type="Gene3D" id="3.30.70.330">
    <property type="match status" value="1"/>
</dbReference>
<feature type="compositionally biased region" description="Polar residues" evidence="3">
    <location>
        <begin position="204"/>
        <end position="213"/>
    </location>
</feature>
<reference evidence="7 8" key="1">
    <citation type="submission" date="2023-09" db="EMBL/GenBank/DDBJ databases">
        <authorList>
            <person name="Wang M."/>
        </authorList>
    </citation>
    <scope>NUCLEOTIDE SEQUENCE [LARGE SCALE GENOMIC DNA]</scope>
    <source>
        <strain evidence="7">GT-2023</strain>
        <tissue evidence="7">Liver</tissue>
    </source>
</reference>
<dbReference type="PANTHER" id="PTHR23140:SF5">
    <property type="entry name" value="U2-ASSOCIATED SR140 PROTEIN-LIKE"/>
    <property type="match status" value="1"/>
</dbReference>
<feature type="compositionally biased region" description="Polar residues" evidence="3">
    <location>
        <begin position="1121"/>
        <end position="1131"/>
    </location>
</feature>
<dbReference type="InterPro" id="IPR051485">
    <property type="entry name" value="SR-CTD_assoc_factor"/>
</dbReference>
<feature type="region of interest" description="Disordered" evidence="3">
    <location>
        <begin position="263"/>
        <end position="317"/>
    </location>
</feature>
<evidence type="ECO:0000313" key="8">
    <source>
        <dbReference type="Proteomes" id="UP001558613"/>
    </source>
</evidence>
<feature type="region of interest" description="Disordered" evidence="3">
    <location>
        <begin position="774"/>
        <end position="797"/>
    </location>
</feature>
<dbReference type="InterPro" id="IPR047488">
    <property type="entry name" value="SR140_cwf21"/>
</dbReference>
<evidence type="ECO:0000313" key="7">
    <source>
        <dbReference type="EMBL" id="KAL1274969.1"/>
    </source>
</evidence>
<feature type="domain" description="CID" evidence="6">
    <location>
        <begin position="795"/>
        <end position="940"/>
    </location>
</feature>
<feature type="region of interest" description="Disordered" evidence="3">
    <location>
        <begin position="447"/>
        <end position="480"/>
    </location>
</feature>
<dbReference type="InterPro" id="IPR000061">
    <property type="entry name" value="Surp"/>
</dbReference>
<comment type="caution">
    <text evidence="7">The sequence shown here is derived from an EMBL/GenBank/DDBJ whole genome shotgun (WGS) entry which is preliminary data.</text>
</comment>
<dbReference type="Pfam" id="PF00076">
    <property type="entry name" value="RRM_1"/>
    <property type="match status" value="1"/>
</dbReference>
<feature type="compositionally biased region" description="Basic residues" evidence="3">
    <location>
        <begin position="1231"/>
        <end position="1244"/>
    </location>
</feature>
<dbReference type="InterPro" id="IPR035967">
    <property type="entry name" value="SWAP/Surp_sf"/>
</dbReference>
<keyword evidence="1 2" id="KW-0694">RNA-binding</keyword>
<dbReference type="PROSITE" id="PS50102">
    <property type="entry name" value="RRM"/>
    <property type="match status" value="1"/>
</dbReference>
<dbReference type="Pfam" id="PF01805">
    <property type="entry name" value="Surp"/>
    <property type="match status" value="1"/>
</dbReference>
<feature type="compositionally biased region" description="Low complexity" evidence="3">
    <location>
        <begin position="1217"/>
        <end position="1230"/>
    </location>
</feature>
<protein>
    <recommendedName>
        <fullName evidence="9">U2 snRNP-associated SURP motif-containing protein</fullName>
    </recommendedName>
</protein>
<dbReference type="CDD" id="cd21370">
    <property type="entry name" value="cwf21_SR140"/>
    <property type="match status" value="1"/>
</dbReference>
<feature type="compositionally biased region" description="Low complexity" evidence="3">
    <location>
        <begin position="221"/>
        <end position="234"/>
    </location>
</feature>
<evidence type="ECO:0000256" key="3">
    <source>
        <dbReference type="SAM" id="MobiDB-lite"/>
    </source>
</evidence>
<dbReference type="SMART" id="SM01115">
    <property type="entry name" value="cwf21"/>
    <property type="match status" value="1"/>
</dbReference>
<dbReference type="SMART" id="SM00582">
    <property type="entry name" value="RPR"/>
    <property type="match status" value="1"/>
</dbReference>
<dbReference type="SMART" id="SM00648">
    <property type="entry name" value="SWAP"/>
    <property type="match status" value="1"/>
</dbReference>
<feature type="domain" description="RRM" evidence="4">
    <location>
        <begin position="536"/>
        <end position="617"/>
    </location>
</feature>
<dbReference type="InterPro" id="IPR008942">
    <property type="entry name" value="ENTH_VHS"/>
</dbReference>
<feature type="region of interest" description="Disordered" evidence="3">
    <location>
        <begin position="204"/>
        <end position="234"/>
    </location>
</feature>
<feature type="compositionally biased region" description="Basic and acidic residues" evidence="3">
    <location>
        <begin position="788"/>
        <end position="797"/>
    </location>
</feature>
<feature type="compositionally biased region" description="Polar residues" evidence="3">
    <location>
        <begin position="451"/>
        <end position="461"/>
    </location>
</feature>
<feature type="region of interest" description="Disordered" evidence="3">
    <location>
        <begin position="1033"/>
        <end position="1244"/>
    </location>
</feature>
<evidence type="ECO:0008006" key="9">
    <source>
        <dbReference type="Google" id="ProtNLM"/>
    </source>
</evidence>
<feature type="region of interest" description="Disordered" evidence="3">
    <location>
        <begin position="120"/>
        <end position="148"/>
    </location>
</feature>
<dbReference type="InterPro" id="IPR035009">
    <property type="entry name" value="SR140_RRM"/>
</dbReference>
<dbReference type="Gene3D" id="1.25.40.90">
    <property type="match status" value="1"/>
</dbReference>
<dbReference type="PROSITE" id="PS51391">
    <property type="entry name" value="CID"/>
    <property type="match status" value="1"/>
</dbReference>
<organism evidence="7 8">
    <name type="scientific">Cirrhinus molitorella</name>
    <name type="common">mud carp</name>
    <dbReference type="NCBI Taxonomy" id="172907"/>
    <lineage>
        <taxon>Eukaryota</taxon>
        <taxon>Metazoa</taxon>
        <taxon>Chordata</taxon>
        <taxon>Craniata</taxon>
        <taxon>Vertebrata</taxon>
        <taxon>Euteleostomi</taxon>
        <taxon>Actinopterygii</taxon>
        <taxon>Neopterygii</taxon>
        <taxon>Teleostei</taxon>
        <taxon>Ostariophysi</taxon>
        <taxon>Cypriniformes</taxon>
        <taxon>Cyprinidae</taxon>
        <taxon>Labeoninae</taxon>
        <taxon>Labeonini</taxon>
        <taxon>Cirrhinus</taxon>
    </lineage>
</organism>
<dbReference type="SUPFAM" id="SSF48464">
    <property type="entry name" value="ENTH/VHS domain"/>
    <property type="match status" value="1"/>
</dbReference>
<feature type="domain" description="SURP motif" evidence="5">
    <location>
        <begin position="690"/>
        <end position="733"/>
    </location>
</feature>
<name>A0ABR3NDF4_9TELE</name>
<feature type="compositionally biased region" description="Basic and acidic residues" evidence="3">
    <location>
        <begin position="465"/>
        <end position="480"/>
    </location>
</feature>
<dbReference type="Gene3D" id="1.10.10.790">
    <property type="entry name" value="Surp module"/>
    <property type="match status" value="1"/>
</dbReference>
<feature type="compositionally biased region" description="Basic and acidic residues" evidence="3">
    <location>
        <begin position="1089"/>
        <end position="1103"/>
    </location>
</feature>
<dbReference type="EMBL" id="JAYMGO010000005">
    <property type="protein sequence ID" value="KAL1274969.1"/>
    <property type="molecule type" value="Genomic_DNA"/>
</dbReference>
<dbReference type="Proteomes" id="UP001558613">
    <property type="component" value="Unassembled WGS sequence"/>
</dbReference>
<evidence type="ECO:0000256" key="1">
    <source>
        <dbReference type="ARBA" id="ARBA00022884"/>
    </source>
</evidence>
<dbReference type="Gene3D" id="6.10.140.420">
    <property type="match status" value="1"/>
</dbReference>
<feature type="compositionally biased region" description="Basic and acidic residues" evidence="3">
    <location>
        <begin position="1033"/>
        <end position="1047"/>
    </location>
</feature>
<feature type="compositionally biased region" description="Gly residues" evidence="3">
    <location>
        <begin position="275"/>
        <end position="313"/>
    </location>
</feature>
<evidence type="ECO:0000259" key="4">
    <source>
        <dbReference type="PROSITE" id="PS50102"/>
    </source>
</evidence>
<proteinExistence type="predicted"/>
<dbReference type="InterPro" id="IPR012677">
    <property type="entry name" value="Nucleotide-bd_a/b_plait_sf"/>
</dbReference>
<dbReference type="Pfam" id="PF04818">
    <property type="entry name" value="CID"/>
    <property type="match status" value="1"/>
</dbReference>
<dbReference type="InterPro" id="IPR035979">
    <property type="entry name" value="RBD_domain_sf"/>
</dbReference>
<dbReference type="PANTHER" id="PTHR23140">
    <property type="entry name" value="RNA PROCESSING PROTEIN LD23810P"/>
    <property type="match status" value="1"/>
</dbReference>
<dbReference type="Pfam" id="PF08312">
    <property type="entry name" value="cwf21"/>
    <property type="match status" value="1"/>
</dbReference>
<evidence type="ECO:0000259" key="6">
    <source>
        <dbReference type="PROSITE" id="PS51391"/>
    </source>
</evidence>
<dbReference type="PROSITE" id="PS50128">
    <property type="entry name" value="SURP"/>
    <property type="match status" value="1"/>
</dbReference>
<feature type="compositionally biased region" description="Basic residues" evidence="3">
    <location>
        <begin position="264"/>
        <end position="274"/>
    </location>
</feature>
<evidence type="ECO:0000256" key="2">
    <source>
        <dbReference type="PROSITE-ProRule" id="PRU00176"/>
    </source>
</evidence>
<dbReference type="SMART" id="SM00360">
    <property type="entry name" value="RRM"/>
    <property type="match status" value="1"/>
</dbReference>
<dbReference type="InterPro" id="IPR013170">
    <property type="entry name" value="mRNA_splic_Cwf21_dom"/>
</dbReference>
<dbReference type="SUPFAM" id="SSF54928">
    <property type="entry name" value="RNA-binding domain, RBD"/>
    <property type="match status" value="1"/>
</dbReference>
<dbReference type="InterPro" id="IPR000504">
    <property type="entry name" value="RRM_dom"/>
</dbReference>
<keyword evidence="8" id="KW-1185">Reference proteome</keyword>
<feature type="region of interest" description="Disordered" evidence="3">
    <location>
        <begin position="1"/>
        <end position="26"/>
    </location>
</feature>
<feature type="compositionally biased region" description="Basic residues" evidence="3">
    <location>
        <begin position="1203"/>
        <end position="1216"/>
    </location>
</feature>
<dbReference type="CDD" id="cd12223">
    <property type="entry name" value="RRM_SR140"/>
    <property type="match status" value="1"/>
</dbReference>
<dbReference type="Pfam" id="PF07078">
    <property type="entry name" value="FYTT"/>
    <property type="match status" value="1"/>
</dbReference>